<gene>
    <name evidence="1" type="ORF">Trichorick_00562</name>
</gene>
<dbReference type="Proteomes" id="UP001326613">
    <property type="component" value="Chromosome"/>
</dbReference>
<dbReference type="RefSeq" id="WP_323738728.1">
    <property type="nucleotide sequence ID" value="NZ_CP112932.1"/>
</dbReference>
<keyword evidence="2" id="KW-1185">Reference proteome</keyword>
<accession>A0ABZ0URL5</accession>
<name>A0ABZ0URL5_9RICK</name>
<dbReference type="EMBL" id="CP112932">
    <property type="protein sequence ID" value="WPY00678.1"/>
    <property type="molecule type" value="Genomic_DNA"/>
</dbReference>
<sequence>MSKRTQDNIKGNRDQEIAEWVSYLTTLGVSATLGGMIGANQCGGPMRIGEYAALGSALAASDELLIKNKLVTGQHYFTSTALYGAMFYPWVRKIADNSSYKLPIYSIAVVSALAIPYFTADAFNYKQRVEEPVSAILTLDRVAGNHSVIKGFIIKTILELAKTCCNSYIAKKILLDGVQLKMVLCKL</sequence>
<protein>
    <submittedName>
        <fullName evidence="1">Uncharacterized protein</fullName>
    </submittedName>
</protein>
<reference evidence="1 2" key="1">
    <citation type="submission" date="2022-10" db="EMBL/GenBank/DDBJ databases">
        <title>Host association and intracellularity evolved multiple times independently in the Rickettsiales.</title>
        <authorList>
            <person name="Castelli M."/>
            <person name="Nardi T."/>
            <person name="Gammuto L."/>
            <person name="Bellinzona G."/>
            <person name="Sabaneyeva E."/>
            <person name="Potekhin A."/>
            <person name="Serra V."/>
            <person name="Petroni G."/>
            <person name="Sassera D."/>
        </authorList>
    </citation>
    <scope>NUCLEOTIDE SEQUENCE [LARGE SCALE GENOMIC DNA]</scope>
    <source>
        <strain evidence="1 2">Kr 154-4</strain>
    </source>
</reference>
<proteinExistence type="predicted"/>
<organism evidence="1 2">
    <name type="scientific">Candidatus Trichorickettsia mobilis</name>
    <dbReference type="NCBI Taxonomy" id="1346319"/>
    <lineage>
        <taxon>Bacteria</taxon>
        <taxon>Pseudomonadati</taxon>
        <taxon>Pseudomonadota</taxon>
        <taxon>Alphaproteobacteria</taxon>
        <taxon>Rickettsiales</taxon>
        <taxon>Rickettsiaceae</taxon>
        <taxon>Rickettsieae</taxon>
        <taxon>Candidatus Trichorickettsia</taxon>
    </lineage>
</organism>
<evidence type="ECO:0000313" key="2">
    <source>
        <dbReference type="Proteomes" id="UP001326613"/>
    </source>
</evidence>
<evidence type="ECO:0000313" key="1">
    <source>
        <dbReference type="EMBL" id="WPY00678.1"/>
    </source>
</evidence>